<feature type="region of interest" description="Disordered" evidence="4">
    <location>
        <begin position="802"/>
        <end position="827"/>
    </location>
</feature>
<dbReference type="EMBL" id="BQXS01011848">
    <property type="protein sequence ID" value="GKT17428.1"/>
    <property type="molecule type" value="Genomic_DNA"/>
</dbReference>
<accession>A0ABQ5JU99</accession>
<evidence type="ECO:0000313" key="7">
    <source>
        <dbReference type="EMBL" id="GKT17428.1"/>
    </source>
</evidence>
<keyword evidence="3" id="KW-0245">EGF-like domain</keyword>
<evidence type="ECO:0000256" key="5">
    <source>
        <dbReference type="SAM" id="Phobius"/>
    </source>
</evidence>
<organism evidence="7 8">
    <name type="scientific">Aduncisulcus paluster</name>
    <dbReference type="NCBI Taxonomy" id="2918883"/>
    <lineage>
        <taxon>Eukaryota</taxon>
        <taxon>Metamonada</taxon>
        <taxon>Carpediemonas-like organisms</taxon>
        <taxon>Aduncisulcus</taxon>
    </lineage>
</organism>
<dbReference type="Gene3D" id="3.80.10.10">
    <property type="entry name" value="Ribonuclease Inhibitor"/>
    <property type="match status" value="2"/>
</dbReference>
<dbReference type="Gene3D" id="2.170.300.10">
    <property type="entry name" value="Tie2 ligand-binding domain superfamily"/>
    <property type="match status" value="1"/>
</dbReference>
<sequence length="827" mass="90986">MDHSEFFISEEDEFQIYIPNSTVRKDVCEAYIDEKTMCDISKYDMASISSFFDVNDDSTIDSLEGLQYMIGTRSINAENTSISSISSLSNLTQLGYLYLSGNTQGEAHPDISSLESLQNLDRLVEISLFGNETLSDISVLYRNINIQAVYLHDGDYGYYSIPLCRSEDDDTYWKFIQTVFPTHDDDDSNREYYFLPNDCPLNSGKYVYNCDSTDVNCPSIIRNEVYSTLVDPSEKQCAWIAKADYDSNSDLICYTIHDANLRKYIKDTYPGIEEDNGMISVAALRSTLSGSLDLKDVMDQIGDVGTLQGLEYASGLTELNLDGYDLSQSSATFAMDRLVIMILAKAVTYSNYYGAVDSGLTSLSLSGCGLRRLESILDFTPVHTDDFATQSFKLESLDISNNSVSDLSWLITNDMFQADTLTSLNISDNLICDIDNVVAALQDYFVNLTELQYDNQTCLCTEGDVSFTNHLICRELYADMWVSDCWKGYYLDMASNECMLACNKKYELNDDGVCVRNNDILFDNAADCRLCEWGSAMAIKESGDDHLTCICAEGYVGDDCTLACPSNAGASCNNHGTCIFSQVDDTAICECEDGYYGDSCSSLCPVIDGLECSGNGSCQTIAQATGFLAECICSAHWFGSDCSSPCPVDSNGIVCHGDAYGVCDSDLNECVCTQEEQVGSACEFTCTEKKSKDYFSCDGHGECVISHAYDPFGIQSDSGVSCSCSVWFSDKSKEGSNLHCFHLSVLSICLIVFSVLVCVAGITVLIVCCVKKVKEESLQASVEKSSTEKAGLLADDEYSYSYSYSESSPEHTKGKKESKEKKGASKP</sequence>
<protein>
    <recommendedName>
        <fullName evidence="6">EGF-like domain-containing protein</fullName>
    </recommendedName>
</protein>
<evidence type="ECO:0000256" key="1">
    <source>
        <dbReference type="ARBA" id="ARBA00022614"/>
    </source>
</evidence>
<keyword evidence="3" id="KW-1015">Disulfide bond</keyword>
<reference evidence="7" key="1">
    <citation type="submission" date="2022-03" db="EMBL/GenBank/DDBJ databases">
        <title>Draft genome sequence of Aduncisulcus paluster, a free-living microaerophilic Fornicata.</title>
        <authorList>
            <person name="Yuyama I."/>
            <person name="Kume K."/>
            <person name="Tamura T."/>
            <person name="Inagaki Y."/>
            <person name="Hashimoto T."/>
        </authorList>
    </citation>
    <scope>NUCLEOTIDE SEQUENCE</scope>
    <source>
        <strain evidence="7">NY0171</strain>
    </source>
</reference>
<keyword evidence="1" id="KW-0433">Leucine-rich repeat</keyword>
<feature type="disulfide bond" evidence="3">
    <location>
        <begin position="572"/>
        <end position="589"/>
    </location>
</feature>
<evidence type="ECO:0000313" key="8">
    <source>
        <dbReference type="Proteomes" id="UP001057375"/>
    </source>
</evidence>
<dbReference type="PROSITE" id="PS00022">
    <property type="entry name" value="EGF_1"/>
    <property type="match status" value="2"/>
</dbReference>
<gene>
    <name evidence="7" type="ORF">ADUPG1_011100</name>
</gene>
<evidence type="ECO:0000259" key="6">
    <source>
        <dbReference type="PROSITE" id="PS50026"/>
    </source>
</evidence>
<dbReference type="PANTHER" id="PTHR46652">
    <property type="entry name" value="LEUCINE-RICH REPEAT AND IQ DOMAIN-CONTAINING PROTEIN 1-RELATED"/>
    <property type="match status" value="1"/>
</dbReference>
<feature type="compositionally biased region" description="Basic and acidic residues" evidence="4">
    <location>
        <begin position="808"/>
        <end position="827"/>
    </location>
</feature>
<dbReference type="SUPFAM" id="SSF57196">
    <property type="entry name" value="EGF/Laminin"/>
    <property type="match status" value="1"/>
</dbReference>
<keyword evidence="2" id="KW-0677">Repeat</keyword>
<dbReference type="PROSITE" id="PS51450">
    <property type="entry name" value="LRR"/>
    <property type="match status" value="2"/>
</dbReference>
<dbReference type="Pfam" id="PF00008">
    <property type="entry name" value="EGF"/>
    <property type="match status" value="1"/>
</dbReference>
<keyword evidence="5" id="KW-1133">Transmembrane helix</keyword>
<comment type="caution">
    <text evidence="3">Lacks conserved residue(s) required for the propagation of feature annotation.</text>
</comment>
<dbReference type="PANTHER" id="PTHR46652:SF3">
    <property type="entry name" value="LEUCINE-RICH REPEAT-CONTAINING PROTEIN 9"/>
    <property type="match status" value="1"/>
</dbReference>
<dbReference type="PROSITE" id="PS50026">
    <property type="entry name" value="EGF_3"/>
    <property type="match status" value="1"/>
</dbReference>
<proteinExistence type="predicted"/>
<dbReference type="InterPro" id="IPR032675">
    <property type="entry name" value="LRR_dom_sf"/>
</dbReference>
<dbReference type="InterPro" id="IPR050836">
    <property type="entry name" value="SDS22/Internalin_LRR"/>
</dbReference>
<feature type="domain" description="EGF-like" evidence="6">
    <location>
        <begin position="561"/>
        <end position="601"/>
    </location>
</feature>
<evidence type="ECO:0000256" key="2">
    <source>
        <dbReference type="ARBA" id="ARBA00022737"/>
    </source>
</evidence>
<dbReference type="SUPFAM" id="SSF52058">
    <property type="entry name" value="L domain-like"/>
    <property type="match status" value="1"/>
</dbReference>
<dbReference type="InterPro" id="IPR000742">
    <property type="entry name" value="EGF"/>
</dbReference>
<name>A0ABQ5JU99_9EUKA</name>
<feature type="disulfide bond" evidence="3">
    <location>
        <begin position="591"/>
        <end position="600"/>
    </location>
</feature>
<feature type="transmembrane region" description="Helical" evidence="5">
    <location>
        <begin position="741"/>
        <end position="770"/>
    </location>
</feature>
<keyword evidence="5" id="KW-0812">Transmembrane</keyword>
<evidence type="ECO:0000256" key="3">
    <source>
        <dbReference type="PROSITE-ProRule" id="PRU00076"/>
    </source>
</evidence>
<evidence type="ECO:0000256" key="4">
    <source>
        <dbReference type="SAM" id="MobiDB-lite"/>
    </source>
</evidence>
<dbReference type="SMART" id="SM00181">
    <property type="entry name" value="EGF"/>
    <property type="match status" value="4"/>
</dbReference>
<keyword evidence="8" id="KW-1185">Reference proteome</keyword>
<dbReference type="InterPro" id="IPR001611">
    <property type="entry name" value="Leu-rich_rpt"/>
</dbReference>
<keyword evidence="5" id="KW-0472">Membrane</keyword>
<comment type="caution">
    <text evidence="7">The sequence shown here is derived from an EMBL/GenBank/DDBJ whole genome shotgun (WGS) entry which is preliminary data.</text>
</comment>
<dbReference type="Proteomes" id="UP001057375">
    <property type="component" value="Unassembled WGS sequence"/>
</dbReference>